<name>A0ABP0NUK3_9DINO</name>
<comment type="caution">
    <text evidence="2">The sequence shown here is derived from an EMBL/GenBank/DDBJ whole genome shotgun (WGS) entry which is preliminary data.</text>
</comment>
<feature type="region of interest" description="Disordered" evidence="1">
    <location>
        <begin position="55"/>
        <end position="74"/>
    </location>
</feature>
<reference evidence="2 3" key="1">
    <citation type="submission" date="2024-02" db="EMBL/GenBank/DDBJ databases">
        <authorList>
            <person name="Chen Y."/>
            <person name="Shah S."/>
            <person name="Dougan E. K."/>
            <person name="Thang M."/>
            <person name="Chan C."/>
        </authorList>
    </citation>
    <scope>NUCLEOTIDE SEQUENCE [LARGE SCALE GENOMIC DNA]</scope>
</reference>
<keyword evidence="3" id="KW-1185">Reference proteome</keyword>
<evidence type="ECO:0000256" key="1">
    <source>
        <dbReference type="SAM" id="MobiDB-lite"/>
    </source>
</evidence>
<accession>A0ABP0NUK3</accession>
<gene>
    <name evidence="2" type="ORF">CCMP2556_LOCUS32476</name>
</gene>
<dbReference type="Proteomes" id="UP001642484">
    <property type="component" value="Unassembled WGS sequence"/>
</dbReference>
<dbReference type="EMBL" id="CAXAMN010022073">
    <property type="protein sequence ID" value="CAK9066140.1"/>
    <property type="molecule type" value="Genomic_DNA"/>
</dbReference>
<protein>
    <submittedName>
        <fullName evidence="2">Uncharacterized protein</fullName>
    </submittedName>
</protein>
<feature type="compositionally biased region" description="Basic and acidic residues" evidence="1">
    <location>
        <begin position="61"/>
        <end position="74"/>
    </location>
</feature>
<proteinExistence type="predicted"/>
<evidence type="ECO:0000313" key="2">
    <source>
        <dbReference type="EMBL" id="CAK9066140.1"/>
    </source>
</evidence>
<organism evidence="2 3">
    <name type="scientific">Durusdinium trenchii</name>
    <dbReference type="NCBI Taxonomy" id="1381693"/>
    <lineage>
        <taxon>Eukaryota</taxon>
        <taxon>Sar</taxon>
        <taxon>Alveolata</taxon>
        <taxon>Dinophyceae</taxon>
        <taxon>Suessiales</taxon>
        <taxon>Symbiodiniaceae</taxon>
        <taxon>Durusdinium</taxon>
    </lineage>
</organism>
<evidence type="ECO:0000313" key="3">
    <source>
        <dbReference type="Proteomes" id="UP001642484"/>
    </source>
</evidence>
<sequence length="277" mass="30877">MALTQAFVLPSVPLVLSPTSRPVQHSVQDRRSEPFGSLCKIALSAAVAQRILTKSARRAQQPKDAKEHRLTTRKTSDPQNITMLDMGTAYTVKEDLSKPRLTVAKSQQDKVTVRKGKDTKAKDPKELISEVAAESPDMDEDFLKELLEMTAIERADLIEELTRKAFVLMEAGEIPEAKQHLERASRIAAAFERLNQEVEIIREKRSAGGRVDETQVVLELREELDSEDFAKIFGPQARQRPAAALTGCADVCKCYGFPGKARVKVCERSAKVSRMCR</sequence>